<gene>
    <name evidence="2" type="ORF">BOX15_Mlig033431g1</name>
</gene>
<evidence type="ECO:0000256" key="1">
    <source>
        <dbReference type="SAM" id="MobiDB-lite"/>
    </source>
</evidence>
<feature type="region of interest" description="Disordered" evidence="1">
    <location>
        <begin position="1"/>
        <end position="58"/>
    </location>
</feature>
<comment type="caution">
    <text evidence="2">The sequence shown here is derived from an EMBL/GenBank/DDBJ whole genome shotgun (WGS) entry which is preliminary data.</text>
</comment>
<evidence type="ECO:0000313" key="3">
    <source>
        <dbReference type="Proteomes" id="UP000215902"/>
    </source>
</evidence>
<dbReference type="Proteomes" id="UP000215902">
    <property type="component" value="Unassembled WGS sequence"/>
</dbReference>
<feature type="compositionally biased region" description="Basic and acidic residues" evidence="1">
    <location>
        <begin position="24"/>
        <end position="34"/>
    </location>
</feature>
<feature type="compositionally biased region" description="Low complexity" evidence="1">
    <location>
        <begin position="47"/>
        <end position="58"/>
    </location>
</feature>
<keyword evidence="3" id="KW-1185">Reference proteome</keyword>
<proteinExistence type="predicted"/>
<evidence type="ECO:0000313" key="2">
    <source>
        <dbReference type="EMBL" id="PAA58523.1"/>
    </source>
</evidence>
<reference evidence="2 3" key="1">
    <citation type="submission" date="2017-06" db="EMBL/GenBank/DDBJ databases">
        <title>A platform for efficient transgenesis in Macrostomum lignano, a flatworm model organism for stem cell research.</title>
        <authorList>
            <person name="Berezikov E."/>
        </authorList>
    </citation>
    <scope>NUCLEOTIDE SEQUENCE [LARGE SCALE GENOMIC DNA]</scope>
    <source>
        <strain evidence="2">DV1</strain>
        <tissue evidence="2">Whole organism</tissue>
    </source>
</reference>
<dbReference type="AlphaFoldDB" id="A0A267EAD0"/>
<accession>A0A267EAD0</accession>
<name>A0A267EAD0_9PLAT</name>
<dbReference type="EMBL" id="NIVC01002366">
    <property type="protein sequence ID" value="PAA58523.1"/>
    <property type="molecule type" value="Genomic_DNA"/>
</dbReference>
<sequence length="267" mass="30442">MENPNPPLRRGKRKTRISQAPQFSDRDDNARKSVDSLCPFSSEEKSYSQTSTDSLTSTNSTVIHGESLNEKYSGGSDKTSLVLVTFCLQDLYKSHVQHYNKLEFIIRQRFGKLVDVRRKEGPTNAGFDVYIGITSSSKSERLVFSRIIEGVFPQADALLGIIERTIADKRVEERELSKVQCCFIYSDQEHTSIFKRLVNQATSQLIGRIKFNMVMVPIKDVLEVWINGQLVYSLWYCGQPPVLHDLITELQKASIGHPFETMPRMRS</sequence>
<protein>
    <submittedName>
        <fullName evidence="2">Uncharacterized protein</fullName>
    </submittedName>
</protein>
<organism evidence="2 3">
    <name type="scientific">Macrostomum lignano</name>
    <dbReference type="NCBI Taxonomy" id="282301"/>
    <lineage>
        <taxon>Eukaryota</taxon>
        <taxon>Metazoa</taxon>
        <taxon>Spiralia</taxon>
        <taxon>Lophotrochozoa</taxon>
        <taxon>Platyhelminthes</taxon>
        <taxon>Rhabditophora</taxon>
        <taxon>Macrostomorpha</taxon>
        <taxon>Macrostomida</taxon>
        <taxon>Macrostomidae</taxon>
        <taxon>Macrostomum</taxon>
    </lineage>
</organism>